<gene>
    <name evidence="2" type="ORF">SAMN02746009_02201</name>
</gene>
<evidence type="ECO:0000256" key="1">
    <source>
        <dbReference type="SAM" id="SignalP"/>
    </source>
</evidence>
<feature type="signal peptide" evidence="1">
    <location>
        <begin position="1"/>
        <end position="22"/>
    </location>
</feature>
<reference evidence="3" key="1">
    <citation type="submission" date="2016-11" db="EMBL/GenBank/DDBJ databases">
        <authorList>
            <person name="Varghese N."/>
            <person name="Submissions S."/>
        </authorList>
    </citation>
    <scope>NUCLEOTIDE SEQUENCE [LARGE SCALE GENOMIC DNA]</scope>
    <source>
        <strain evidence="3">DSM 18569</strain>
    </source>
</reference>
<dbReference type="EMBL" id="FRAS01000010">
    <property type="protein sequence ID" value="SHL13734.1"/>
    <property type="molecule type" value="Genomic_DNA"/>
</dbReference>
<feature type="chain" id="PRO_5012296978" description="DUF4348 domain-containing protein" evidence="1">
    <location>
        <begin position="23"/>
        <end position="140"/>
    </location>
</feature>
<evidence type="ECO:0008006" key="4">
    <source>
        <dbReference type="Google" id="ProtNLM"/>
    </source>
</evidence>
<dbReference type="RefSeq" id="WP_073284527.1">
    <property type="nucleotide sequence ID" value="NZ_FRAS01000010.1"/>
</dbReference>
<evidence type="ECO:0000313" key="3">
    <source>
        <dbReference type="Proteomes" id="UP000183947"/>
    </source>
</evidence>
<accession>A0A1M6Y635</accession>
<proteinExistence type="predicted"/>
<dbReference type="Proteomes" id="UP000183947">
    <property type="component" value="Unassembled WGS sequence"/>
</dbReference>
<evidence type="ECO:0000313" key="2">
    <source>
        <dbReference type="EMBL" id="SHL13734.1"/>
    </source>
</evidence>
<protein>
    <recommendedName>
        <fullName evidence="4">DUF4348 domain-containing protein</fullName>
    </recommendedName>
</protein>
<dbReference type="OrthoDB" id="884649at2"/>
<sequence>MTGTIRLLLTAFLLLSSSIAYCQGVSEPFILQQLLDLPELQQYFHIDLPGRLPLKLLRNSDESQGLQLEKFGRPVLLLTPAQAKQQAVKDYVNIRKIPAHATADTLTYTLAYPIEGALCRARFVRKKAGWIMYDYSLVEQ</sequence>
<organism evidence="2 3">
    <name type="scientific">Hymenobacter psychrotolerans DSM 18569</name>
    <dbReference type="NCBI Taxonomy" id="1121959"/>
    <lineage>
        <taxon>Bacteria</taxon>
        <taxon>Pseudomonadati</taxon>
        <taxon>Bacteroidota</taxon>
        <taxon>Cytophagia</taxon>
        <taxon>Cytophagales</taxon>
        <taxon>Hymenobacteraceae</taxon>
        <taxon>Hymenobacter</taxon>
    </lineage>
</organism>
<dbReference type="AlphaFoldDB" id="A0A1M6Y635"/>
<keyword evidence="3" id="KW-1185">Reference proteome</keyword>
<keyword evidence="1" id="KW-0732">Signal</keyword>
<name>A0A1M6Y635_9BACT</name>
<dbReference type="STRING" id="1121959.SAMN02746009_02201"/>